<dbReference type="Gene3D" id="3.60.40.10">
    <property type="entry name" value="PPM-type phosphatase domain"/>
    <property type="match status" value="1"/>
</dbReference>
<dbReference type="InterPro" id="IPR001932">
    <property type="entry name" value="PPM-type_phosphatase-like_dom"/>
</dbReference>
<dbReference type="SUPFAM" id="SSF52172">
    <property type="entry name" value="CheY-like"/>
    <property type="match status" value="1"/>
</dbReference>
<dbReference type="Pfam" id="PF13581">
    <property type="entry name" value="HATPase_c_2"/>
    <property type="match status" value="1"/>
</dbReference>
<dbReference type="PANTHER" id="PTHR43156">
    <property type="entry name" value="STAGE II SPORULATION PROTEIN E-RELATED"/>
    <property type="match status" value="1"/>
</dbReference>
<dbReference type="EMBL" id="MWPV01000002">
    <property type="protein sequence ID" value="OUL58486.1"/>
    <property type="molecule type" value="Genomic_DNA"/>
</dbReference>
<dbReference type="CDD" id="cd00156">
    <property type="entry name" value="REC"/>
    <property type="match status" value="1"/>
</dbReference>
<comment type="caution">
    <text evidence="4">The sequence shown here is derived from an EMBL/GenBank/DDBJ whole genome shotgun (WGS) entry which is preliminary data.</text>
</comment>
<keyword evidence="5" id="KW-1185">Reference proteome</keyword>
<feature type="domain" description="Response regulatory" evidence="3">
    <location>
        <begin position="141"/>
        <end position="256"/>
    </location>
</feature>
<gene>
    <name evidence="4" type="ORF">B1199_09160</name>
</gene>
<dbReference type="RefSeq" id="WP_086743789.1">
    <property type="nucleotide sequence ID" value="NZ_MWPV01000002.1"/>
</dbReference>
<dbReference type="Pfam" id="PF07228">
    <property type="entry name" value="SpoIIE"/>
    <property type="match status" value="1"/>
</dbReference>
<dbReference type="PANTHER" id="PTHR43156:SF2">
    <property type="entry name" value="STAGE II SPORULATION PROTEIN E"/>
    <property type="match status" value="1"/>
</dbReference>
<dbReference type="InterPro" id="IPR036890">
    <property type="entry name" value="HATPase_C_sf"/>
</dbReference>
<dbReference type="GO" id="GO:0016791">
    <property type="term" value="F:phosphatase activity"/>
    <property type="evidence" value="ECO:0007669"/>
    <property type="project" value="TreeGrafter"/>
</dbReference>
<organism evidence="4 5">
    <name type="scientific">Pseudoalteromonas ulvae</name>
    <dbReference type="NCBI Taxonomy" id="107327"/>
    <lineage>
        <taxon>Bacteria</taxon>
        <taxon>Pseudomonadati</taxon>
        <taxon>Pseudomonadota</taxon>
        <taxon>Gammaproteobacteria</taxon>
        <taxon>Alteromonadales</taxon>
        <taxon>Pseudoalteromonadaceae</taxon>
        <taxon>Pseudoalteromonas</taxon>
    </lineage>
</organism>
<accession>A0A244CSP9</accession>
<evidence type="ECO:0000256" key="2">
    <source>
        <dbReference type="PROSITE-ProRule" id="PRU00169"/>
    </source>
</evidence>
<dbReference type="OrthoDB" id="9811749at2"/>
<dbReference type="PROSITE" id="PS50110">
    <property type="entry name" value="RESPONSE_REGULATORY"/>
    <property type="match status" value="1"/>
</dbReference>
<dbReference type="InterPro" id="IPR011006">
    <property type="entry name" value="CheY-like_superfamily"/>
</dbReference>
<feature type="modified residue" description="4-aspartylphosphate" evidence="2">
    <location>
        <position position="189"/>
    </location>
</feature>
<dbReference type="InterPro" id="IPR052016">
    <property type="entry name" value="Bact_Sigma-Reg"/>
</dbReference>
<reference evidence="4 5" key="1">
    <citation type="submission" date="2017-02" db="EMBL/GenBank/DDBJ databases">
        <title>Pseudoalteromonas ulvae TC14 Genome.</title>
        <authorList>
            <person name="Molmeret M."/>
        </authorList>
    </citation>
    <scope>NUCLEOTIDE SEQUENCE [LARGE SCALE GENOMIC DNA]</scope>
    <source>
        <strain evidence="4">TC14</strain>
    </source>
</reference>
<dbReference type="Gene3D" id="3.30.565.10">
    <property type="entry name" value="Histidine kinase-like ATPase, C-terminal domain"/>
    <property type="match status" value="1"/>
</dbReference>
<dbReference type="AlphaFoldDB" id="A0A244CSP9"/>
<dbReference type="Gene3D" id="3.40.50.2300">
    <property type="match status" value="1"/>
</dbReference>
<keyword evidence="2" id="KW-0597">Phosphoprotein</keyword>
<dbReference type="SUPFAM" id="SSF81606">
    <property type="entry name" value="PP2C-like"/>
    <property type="match status" value="1"/>
</dbReference>
<dbReference type="Proteomes" id="UP000194841">
    <property type="component" value="Unassembled WGS sequence"/>
</dbReference>
<proteinExistence type="predicted"/>
<sequence>MATLFHRRFNLIWPAVSQIRQALLHVLGGLSVDENDIDNAGLVMTEYLTNLLRHCSGEDEAITLVISEEQGDINVMLIDPTPYFKLMCSEKEGWQVHSGDLVEGGMGLALIRHSFPGYQYVNLDGKNQFSFSVSKNTNKKKVVLLDDDLTLLPLLSAYLSERYSISVFSEPDEALHYLKHSQNDLLITDFNFPNTTAIEVIEQIRAFKTCTEMAIILMSSDHQPETIHQANQSYIDDYLLKPLLKTQLHLVCDRVLKRKQQQAMKQAQTSHNEACKHQMINSQLTMWPFGSVVSGNGGDFLLLKTDKKHSILILADVMGHGLAAKKESYALKGFIQGFLGAVSTDIAKMMNALSHAIYEEKLLQASLVTLIVLQINERCISWISAGHPLPLEVDKHHKGHIWGDSQPLLGLSSDHCYQITQQHLPNGHHLLLYTDGWFENASKEQTAEKQVFEIVQRIGPSDYGHNFANALWKNSFPNLHQEIDDSSLVVLN</sequence>
<evidence type="ECO:0000313" key="4">
    <source>
        <dbReference type="EMBL" id="OUL58486.1"/>
    </source>
</evidence>
<evidence type="ECO:0000256" key="1">
    <source>
        <dbReference type="ARBA" id="ARBA00022801"/>
    </source>
</evidence>
<dbReference type="InterPro" id="IPR001789">
    <property type="entry name" value="Sig_transdc_resp-reg_receiver"/>
</dbReference>
<dbReference type="SMART" id="SM00331">
    <property type="entry name" value="PP2C_SIG"/>
    <property type="match status" value="1"/>
</dbReference>
<evidence type="ECO:0000313" key="5">
    <source>
        <dbReference type="Proteomes" id="UP000194841"/>
    </source>
</evidence>
<keyword evidence="1" id="KW-0378">Hydrolase</keyword>
<name>A0A244CSP9_PSEDV</name>
<dbReference type="InterPro" id="IPR003594">
    <property type="entry name" value="HATPase_dom"/>
</dbReference>
<protein>
    <recommendedName>
        <fullName evidence="3">Response regulatory domain-containing protein</fullName>
    </recommendedName>
</protein>
<dbReference type="Pfam" id="PF00072">
    <property type="entry name" value="Response_reg"/>
    <property type="match status" value="1"/>
</dbReference>
<dbReference type="GO" id="GO:0000160">
    <property type="term" value="P:phosphorelay signal transduction system"/>
    <property type="evidence" value="ECO:0007669"/>
    <property type="project" value="InterPro"/>
</dbReference>
<dbReference type="InterPro" id="IPR036457">
    <property type="entry name" value="PPM-type-like_dom_sf"/>
</dbReference>
<evidence type="ECO:0000259" key="3">
    <source>
        <dbReference type="PROSITE" id="PS50110"/>
    </source>
</evidence>
<dbReference type="SMART" id="SM00448">
    <property type="entry name" value="REC"/>
    <property type="match status" value="1"/>
</dbReference>